<reference evidence="1 2" key="1">
    <citation type="journal article" date="2022" name="bioRxiv">
        <title>The genome of the oomycete Peronosclerospora sorghi, a cosmopolitan pathogen of maize and sorghum, is inflated with dispersed pseudogenes.</title>
        <authorList>
            <person name="Fletcher K."/>
            <person name="Martin F."/>
            <person name="Isakeit T."/>
            <person name="Cavanaugh K."/>
            <person name="Magill C."/>
            <person name="Michelmore R."/>
        </authorList>
    </citation>
    <scope>NUCLEOTIDE SEQUENCE [LARGE SCALE GENOMIC DNA]</scope>
    <source>
        <strain evidence="1">P6</strain>
    </source>
</reference>
<gene>
    <name evidence="1" type="ORF">PsorP6_014538</name>
</gene>
<accession>A0ACC0VQV7</accession>
<keyword evidence="2" id="KW-1185">Reference proteome</keyword>
<comment type="caution">
    <text evidence="1">The sequence shown here is derived from an EMBL/GenBank/DDBJ whole genome shotgun (WGS) entry which is preliminary data.</text>
</comment>
<evidence type="ECO:0000313" key="2">
    <source>
        <dbReference type="Proteomes" id="UP001163321"/>
    </source>
</evidence>
<evidence type="ECO:0000313" key="1">
    <source>
        <dbReference type="EMBL" id="KAI9908920.1"/>
    </source>
</evidence>
<proteinExistence type="predicted"/>
<dbReference type="Proteomes" id="UP001163321">
    <property type="component" value="Chromosome 7"/>
</dbReference>
<dbReference type="EMBL" id="CM047586">
    <property type="protein sequence ID" value="KAI9908920.1"/>
    <property type="molecule type" value="Genomic_DNA"/>
</dbReference>
<organism evidence="1 2">
    <name type="scientific">Peronosclerospora sorghi</name>
    <dbReference type="NCBI Taxonomy" id="230839"/>
    <lineage>
        <taxon>Eukaryota</taxon>
        <taxon>Sar</taxon>
        <taxon>Stramenopiles</taxon>
        <taxon>Oomycota</taxon>
        <taxon>Peronosporomycetes</taxon>
        <taxon>Peronosporales</taxon>
        <taxon>Peronosporaceae</taxon>
        <taxon>Peronosclerospora</taxon>
    </lineage>
</organism>
<protein>
    <submittedName>
        <fullName evidence="1">Uncharacterized protein</fullName>
    </submittedName>
</protein>
<sequence>MDIPTRTLRSQKYLFVSKVPMDHIFRQETDVDKRSPRYTKKGYDRETTIKIALVCKRNSSRLFGFKKPGENWFFRCNETIAVRASIDSITCTTCNEFRRCNVLNVDADTFPTSKLVSARVTNSKDYHMATVKFRCNFLLLLFQSMFRAPQKLFNCNSLRACNVLL</sequence>
<name>A0ACC0VQV7_9STRA</name>